<sequence>MNAGAPLPAKVYPNATRPNLSITLATSLSSSQRHAQVKNGDPCSGLRPSAHPGESGSIDSPPSFGWPNSVRITNDVCGQFGQVNQIPEVEVAKSQQPALFAALPCSEHLLTTNPGHIQ</sequence>
<proteinExistence type="predicted"/>
<reference evidence="2 3" key="1">
    <citation type="submission" date="2013-11" db="EMBL/GenBank/DDBJ databases">
        <title>Opisthorchis viverrini - life in the bile duct.</title>
        <authorList>
            <person name="Young N.D."/>
            <person name="Nagarajan N."/>
            <person name="Lin S.J."/>
            <person name="Korhonen P.K."/>
            <person name="Jex A.R."/>
            <person name="Hall R.S."/>
            <person name="Safavi-Hemami H."/>
            <person name="Kaewkong W."/>
            <person name="Bertrand D."/>
            <person name="Gao S."/>
            <person name="Seet Q."/>
            <person name="Wongkham S."/>
            <person name="Teh B.T."/>
            <person name="Wongkham C."/>
            <person name="Intapan P.M."/>
            <person name="Maleewong W."/>
            <person name="Yang X."/>
            <person name="Hu M."/>
            <person name="Wang Z."/>
            <person name="Hofmann A."/>
            <person name="Sternberg P.W."/>
            <person name="Tan P."/>
            <person name="Wang J."/>
            <person name="Gasser R.B."/>
        </authorList>
    </citation>
    <scope>NUCLEOTIDE SEQUENCE [LARGE SCALE GENOMIC DNA]</scope>
</reference>
<dbReference type="EMBL" id="KL596625">
    <property type="protein sequence ID" value="KER33404.1"/>
    <property type="molecule type" value="Genomic_DNA"/>
</dbReference>
<dbReference type="CTD" id="20314905"/>
<protein>
    <submittedName>
        <fullName evidence="2">Uncharacterized protein</fullName>
    </submittedName>
</protein>
<keyword evidence="3" id="KW-1185">Reference proteome</keyword>
<dbReference type="AlphaFoldDB" id="A0A075AJH7"/>
<gene>
    <name evidence="2" type="ORF">T265_00717</name>
</gene>
<accession>A0A075AJH7</accession>
<dbReference type="KEGG" id="ovi:T265_00717"/>
<dbReference type="RefSeq" id="XP_009162830.1">
    <property type="nucleotide sequence ID" value="XM_009164566.1"/>
</dbReference>
<name>A0A075AJH7_OPIVI</name>
<dbReference type="Proteomes" id="UP000054324">
    <property type="component" value="Unassembled WGS sequence"/>
</dbReference>
<evidence type="ECO:0000256" key="1">
    <source>
        <dbReference type="SAM" id="MobiDB-lite"/>
    </source>
</evidence>
<dbReference type="STRING" id="6198.A0A075AJH7"/>
<dbReference type="GeneID" id="20314905"/>
<organism evidence="2 3">
    <name type="scientific">Opisthorchis viverrini</name>
    <name type="common">Southeast Asian liver fluke</name>
    <dbReference type="NCBI Taxonomy" id="6198"/>
    <lineage>
        <taxon>Eukaryota</taxon>
        <taxon>Metazoa</taxon>
        <taxon>Spiralia</taxon>
        <taxon>Lophotrochozoa</taxon>
        <taxon>Platyhelminthes</taxon>
        <taxon>Trematoda</taxon>
        <taxon>Digenea</taxon>
        <taxon>Opisthorchiida</taxon>
        <taxon>Opisthorchiata</taxon>
        <taxon>Opisthorchiidae</taxon>
        <taxon>Opisthorchis</taxon>
    </lineage>
</organism>
<evidence type="ECO:0000313" key="2">
    <source>
        <dbReference type="EMBL" id="KER33404.1"/>
    </source>
</evidence>
<feature type="region of interest" description="Disordered" evidence="1">
    <location>
        <begin position="28"/>
        <end position="65"/>
    </location>
</feature>
<evidence type="ECO:0000313" key="3">
    <source>
        <dbReference type="Proteomes" id="UP000054324"/>
    </source>
</evidence>